<gene>
    <name evidence="1" type="ORF">LSS_20890</name>
</gene>
<dbReference type="AlphaFoldDB" id="A0A097ESA3"/>
<proteinExistence type="predicted"/>
<protein>
    <submittedName>
        <fullName evidence="1">Uncharacterized protein</fullName>
    </submittedName>
</protein>
<reference evidence="1 2" key="1">
    <citation type="journal article" date="2012" name="Gene">
        <title>Sequence of Leptospira santarosai serovar Shermani genome and prediction of virulence-associated genes.</title>
        <authorList>
            <person name="Chou L.F."/>
            <person name="Chen Y.T."/>
            <person name="Lu C.W."/>
            <person name="Ko Y.C."/>
            <person name="Tang C.Y."/>
            <person name="Pan M.J."/>
            <person name="Tian Y.C."/>
            <person name="Chiu C.H."/>
            <person name="Hung C.C."/>
            <person name="Yang C.W."/>
        </authorList>
    </citation>
    <scope>NUCLEOTIDE SEQUENCE [LARGE SCALE GENOMIC DNA]</scope>
    <source>
        <strain evidence="1">LT 821</strain>
    </source>
</reference>
<name>A0A097ESA3_9LEPT</name>
<evidence type="ECO:0000313" key="2">
    <source>
        <dbReference type="Proteomes" id="UP000035800"/>
    </source>
</evidence>
<evidence type="ECO:0000313" key="1">
    <source>
        <dbReference type="EMBL" id="AIT10813.1"/>
    </source>
</evidence>
<accession>A0A097ESA3</accession>
<organism evidence="1 2">
    <name type="scientific">Leptospira santarosai serovar Shermani str. LT 821</name>
    <dbReference type="NCBI Taxonomy" id="758847"/>
    <lineage>
        <taxon>Bacteria</taxon>
        <taxon>Pseudomonadati</taxon>
        <taxon>Spirochaetota</taxon>
        <taxon>Spirochaetia</taxon>
        <taxon>Leptospirales</taxon>
        <taxon>Leptospiraceae</taxon>
        <taxon>Leptospira</taxon>
    </lineage>
</organism>
<dbReference type="KEGG" id="lst:LSS_20890"/>
<dbReference type="EMBL" id="CP006694">
    <property type="protein sequence ID" value="AIT10813.1"/>
    <property type="molecule type" value="Genomic_DNA"/>
</dbReference>
<dbReference type="Proteomes" id="UP000035800">
    <property type="component" value="Chromosome I"/>
</dbReference>
<sequence>MQTQRVAFYGSAKQVAGKLVQIFYIRKSYFTQVKSRSTNLSEFRQFSRKNCCRVQLFGFVGIRIK</sequence>
<reference evidence="1 2" key="2">
    <citation type="journal article" date="2014" name="Emerg. Microbes Infect.">
        <title>Potential impact on kidney infection: a whole-genome analysis of Leptospira santarosai serovar Shermani.</title>
        <authorList>
            <person name="Chou L.F."/>
            <person name="Chen T.W."/>
            <person name="Ko Y.C."/>
            <person name="Pan M.J."/>
            <person name="Tian Y.C."/>
            <person name="Chiu C.H."/>
            <person name="Tang P."/>
            <person name="Hung C.C."/>
            <person name="Yang C.W."/>
        </authorList>
    </citation>
    <scope>NUCLEOTIDE SEQUENCE</scope>
    <source>
        <strain evidence="1 2">LT 821</strain>
    </source>
</reference>